<dbReference type="CTD" id="20319725"/>
<evidence type="ECO:0000313" key="2">
    <source>
        <dbReference type="Proteomes" id="UP000054324"/>
    </source>
</evidence>
<evidence type="ECO:0000313" key="1">
    <source>
        <dbReference type="EMBL" id="KER27443.1"/>
    </source>
</evidence>
<dbReference type="GeneID" id="20319725"/>
<gene>
    <name evidence="1" type="ORF">T265_05543</name>
</gene>
<dbReference type="Proteomes" id="UP000054324">
    <property type="component" value="Unassembled WGS sequence"/>
</dbReference>
<dbReference type="OrthoDB" id="191995at2759"/>
<name>A0A074ZJD0_OPIVI</name>
<organism evidence="1 2">
    <name type="scientific">Opisthorchis viverrini</name>
    <name type="common">Southeast Asian liver fluke</name>
    <dbReference type="NCBI Taxonomy" id="6198"/>
    <lineage>
        <taxon>Eukaryota</taxon>
        <taxon>Metazoa</taxon>
        <taxon>Spiralia</taxon>
        <taxon>Lophotrochozoa</taxon>
        <taxon>Platyhelminthes</taxon>
        <taxon>Trematoda</taxon>
        <taxon>Digenea</taxon>
        <taxon>Opisthorchiida</taxon>
        <taxon>Opisthorchiata</taxon>
        <taxon>Opisthorchiidae</taxon>
        <taxon>Opisthorchis</taxon>
    </lineage>
</organism>
<dbReference type="EMBL" id="KL596723">
    <property type="protein sequence ID" value="KER27443.1"/>
    <property type="molecule type" value="Genomic_DNA"/>
</dbReference>
<dbReference type="RefSeq" id="XP_009168841.1">
    <property type="nucleotide sequence ID" value="XM_009170577.1"/>
</dbReference>
<sequence>MTARGLLEEVYPPEGYLVSELFKNYQDTRSCRFSGVWIFIMGEMAKRLEHQFTDRKVCGLKPNSGSRIPLSRLGQPGSIPAPVKPPGGMATSPDSLGHLSSCYCAFTNSNRVAKEITSSQPYGDLLSCRSEPHKLAFTSKTTTKGAQGILTFKTKSVTLLQRFIYIA</sequence>
<reference evidence="1 2" key="1">
    <citation type="submission" date="2013-11" db="EMBL/GenBank/DDBJ databases">
        <title>Opisthorchis viverrini - life in the bile duct.</title>
        <authorList>
            <person name="Young N.D."/>
            <person name="Nagarajan N."/>
            <person name="Lin S.J."/>
            <person name="Korhonen P.K."/>
            <person name="Jex A.R."/>
            <person name="Hall R.S."/>
            <person name="Safavi-Hemami H."/>
            <person name="Kaewkong W."/>
            <person name="Bertrand D."/>
            <person name="Gao S."/>
            <person name="Seet Q."/>
            <person name="Wongkham S."/>
            <person name="Teh B.T."/>
            <person name="Wongkham C."/>
            <person name="Intapan P.M."/>
            <person name="Maleewong W."/>
            <person name="Yang X."/>
            <person name="Hu M."/>
            <person name="Wang Z."/>
            <person name="Hofmann A."/>
            <person name="Sternberg P.W."/>
            <person name="Tan P."/>
            <person name="Wang J."/>
            <person name="Gasser R.B."/>
        </authorList>
    </citation>
    <scope>NUCLEOTIDE SEQUENCE [LARGE SCALE GENOMIC DNA]</scope>
</reference>
<accession>A0A074ZJD0</accession>
<keyword evidence="2" id="KW-1185">Reference proteome</keyword>
<dbReference type="AlphaFoldDB" id="A0A074ZJD0"/>
<dbReference type="KEGG" id="ovi:T265_05543"/>
<proteinExistence type="predicted"/>
<protein>
    <submittedName>
        <fullName evidence="1">Uncharacterized protein</fullName>
    </submittedName>
</protein>